<dbReference type="EMBL" id="SIHI01000001">
    <property type="protein sequence ID" value="TWT58395.1"/>
    <property type="molecule type" value="Genomic_DNA"/>
</dbReference>
<evidence type="ECO:0000313" key="2">
    <source>
        <dbReference type="EMBL" id="TWT58395.1"/>
    </source>
</evidence>
<comment type="caution">
    <text evidence="2">The sequence shown here is derived from an EMBL/GenBank/DDBJ whole genome shotgun (WGS) entry which is preliminary data.</text>
</comment>
<keyword evidence="1" id="KW-0812">Transmembrane</keyword>
<keyword evidence="3" id="KW-1185">Reference proteome</keyword>
<proteinExistence type="predicted"/>
<feature type="transmembrane region" description="Helical" evidence="1">
    <location>
        <begin position="71"/>
        <end position="91"/>
    </location>
</feature>
<reference evidence="2 3" key="1">
    <citation type="submission" date="2019-02" db="EMBL/GenBank/DDBJ databases">
        <title>Deep-cultivation of Planctomycetes and their phenomic and genomic characterization uncovers novel biology.</title>
        <authorList>
            <person name="Wiegand S."/>
            <person name="Jogler M."/>
            <person name="Boedeker C."/>
            <person name="Pinto D."/>
            <person name="Vollmers J."/>
            <person name="Rivas-Marin E."/>
            <person name="Kohn T."/>
            <person name="Peeters S.H."/>
            <person name="Heuer A."/>
            <person name="Rast P."/>
            <person name="Oberbeckmann S."/>
            <person name="Bunk B."/>
            <person name="Jeske O."/>
            <person name="Meyerdierks A."/>
            <person name="Storesund J.E."/>
            <person name="Kallscheuer N."/>
            <person name="Luecker S."/>
            <person name="Lage O.M."/>
            <person name="Pohl T."/>
            <person name="Merkel B.J."/>
            <person name="Hornburger P."/>
            <person name="Mueller R.-W."/>
            <person name="Bruemmer F."/>
            <person name="Labrenz M."/>
            <person name="Spormann A.M."/>
            <person name="Op Den Camp H."/>
            <person name="Overmann J."/>
            <person name="Amann R."/>
            <person name="Jetten M.S.M."/>
            <person name="Mascher T."/>
            <person name="Medema M.H."/>
            <person name="Devos D.P."/>
            <person name="Kaster A.-K."/>
            <person name="Ovreas L."/>
            <person name="Rohde M."/>
            <person name="Galperin M.Y."/>
            <person name="Jogler C."/>
        </authorList>
    </citation>
    <scope>NUCLEOTIDE SEQUENCE [LARGE SCALE GENOMIC DNA]</scope>
    <source>
        <strain evidence="2 3">KOR42</strain>
    </source>
</reference>
<accession>A0A5C5X8C0</accession>
<evidence type="ECO:0000256" key="1">
    <source>
        <dbReference type="SAM" id="Phobius"/>
    </source>
</evidence>
<sequence length="157" mass="17826">MFGLMYLTYHCPNCDSLNQSPELSEAATLECGHCDWVRKVPVSVPQNNSPPDQCLRCGNEDLWRQKNFSQALGLGFVALAAVISSIAWMYYRPILAISILMAFAVLDMILYVVMPDVLVCYRCQTKHHGIDVSGHKTFDHELAEKYRQEEIRLKASQ</sequence>
<dbReference type="OrthoDB" id="5292742at2"/>
<keyword evidence="1" id="KW-0472">Membrane</keyword>
<evidence type="ECO:0000313" key="3">
    <source>
        <dbReference type="Proteomes" id="UP000317243"/>
    </source>
</evidence>
<gene>
    <name evidence="2" type="ORF">KOR42_17690</name>
</gene>
<organism evidence="2 3">
    <name type="scientific">Thalassoglobus neptunius</name>
    <dbReference type="NCBI Taxonomy" id="1938619"/>
    <lineage>
        <taxon>Bacteria</taxon>
        <taxon>Pseudomonadati</taxon>
        <taxon>Planctomycetota</taxon>
        <taxon>Planctomycetia</taxon>
        <taxon>Planctomycetales</taxon>
        <taxon>Planctomycetaceae</taxon>
        <taxon>Thalassoglobus</taxon>
    </lineage>
</organism>
<protein>
    <submittedName>
        <fullName evidence="2">Uncharacterized protein</fullName>
    </submittedName>
</protein>
<feature type="transmembrane region" description="Helical" evidence="1">
    <location>
        <begin position="97"/>
        <end position="121"/>
    </location>
</feature>
<name>A0A5C5X8C0_9PLAN</name>
<dbReference type="Proteomes" id="UP000317243">
    <property type="component" value="Unassembled WGS sequence"/>
</dbReference>
<dbReference type="AlphaFoldDB" id="A0A5C5X8C0"/>
<keyword evidence="1" id="KW-1133">Transmembrane helix</keyword>